<dbReference type="PANTHER" id="PTHR35535">
    <property type="entry name" value="HEAT SHOCK PROTEIN HSLJ"/>
    <property type="match status" value="1"/>
</dbReference>
<dbReference type="Pfam" id="PF09864">
    <property type="entry name" value="MliC"/>
    <property type="match status" value="1"/>
</dbReference>
<evidence type="ECO:0000313" key="7">
    <source>
        <dbReference type="EMBL" id="OAP43242.1"/>
    </source>
</evidence>
<dbReference type="InterPro" id="IPR038670">
    <property type="entry name" value="HslJ-like_sf"/>
</dbReference>
<keyword evidence="4" id="KW-0449">Lipoprotein</keyword>
<comment type="caution">
    <text evidence="7">The sequence shown here is derived from an EMBL/GenBank/DDBJ whole genome shotgun (WGS) entry which is preliminary data.</text>
</comment>
<dbReference type="InterPro" id="IPR053147">
    <property type="entry name" value="Hsp_HslJ-like"/>
</dbReference>
<keyword evidence="8" id="KW-1185">Reference proteome</keyword>
<dbReference type="RefSeq" id="WP_066876137.1">
    <property type="nucleotide sequence ID" value="NZ_LNQB01000079.1"/>
</dbReference>
<dbReference type="InterPro" id="IPR018660">
    <property type="entry name" value="MliC"/>
</dbReference>
<dbReference type="OrthoDB" id="120729at2"/>
<evidence type="ECO:0000259" key="5">
    <source>
        <dbReference type="Pfam" id="PF03724"/>
    </source>
</evidence>
<dbReference type="SUPFAM" id="SSF141488">
    <property type="entry name" value="YdhA-like"/>
    <property type="match status" value="1"/>
</dbReference>
<evidence type="ECO:0000259" key="6">
    <source>
        <dbReference type="Pfam" id="PF09864"/>
    </source>
</evidence>
<dbReference type="AlphaFoldDB" id="A0A178Y7Q8"/>
<evidence type="ECO:0000256" key="2">
    <source>
        <dbReference type="ARBA" id="ARBA00023136"/>
    </source>
</evidence>
<keyword evidence="2" id="KW-0472">Membrane</keyword>
<dbReference type="Proteomes" id="UP000078507">
    <property type="component" value="Unassembled WGS sequence"/>
</dbReference>
<dbReference type="EMBL" id="LNQB01000079">
    <property type="protein sequence ID" value="OAP43242.1"/>
    <property type="molecule type" value="Genomic_DNA"/>
</dbReference>
<gene>
    <name evidence="7" type="ORF">ATB98_22515</name>
</gene>
<dbReference type="Pfam" id="PF03724">
    <property type="entry name" value="META"/>
    <property type="match status" value="1"/>
</dbReference>
<evidence type="ECO:0000256" key="4">
    <source>
        <dbReference type="ARBA" id="ARBA00023288"/>
    </source>
</evidence>
<accession>A0A178Y7Q8</accession>
<dbReference type="PANTHER" id="PTHR35535:SF1">
    <property type="entry name" value="HEAT SHOCK PROTEIN HSLJ"/>
    <property type="match status" value="1"/>
</dbReference>
<feature type="domain" description="DUF306" evidence="5">
    <location>
        <begin position="34"/>
        <end position="135"/>
    </location>
</feature>
<keyword evidence="3" id="KW-0564">Palmitate</keyword>
<name>A0A178Y7Q8_SINSA</name>
<dbReference type="InterPro" id="IPR005184">
    <property type="entry name" value="DUF306_Meta_HslJ"/>
</dbReference>
<evidence type="ECO:0000256" key="3">
    <source>
        <dbReference type="ARBA" id="ARBA00023139"/>
    </source>
</evidence>
<protein>
    <recommendedName>
        <fullName evidence="9">C-type lysozyme inhibitor domain-containing protein</fullName>
    </recommendedName>
</protein>
<dbReference type="STRING" id="36856.ATB98_22515"/>
<sequence length="241" mass="25380">MLKTLTVLSCACVAIELGSMQTIAAEKVPGELVGSWLAEEIEGAGVVDDLQTVLEIREDGTYGGMAGCNSFTGAFSFSGEAITFGPTAAARKMCAPEVMEQEGRFFDALKGGLGWKVERGRLTLAKSDGRSAMRLTPLPSPAAAGVEVTLSIPDAGTVDRQKVRYDCRGETVDAEYINAGPVSLVAFSIGGTYVVASGVISGSGARYAGGRYIWWTEGEEATLFDVSKGEEDPGVVCERRE</sequence>
<dbReference type="Gene3D" id="2.40.128.270">
    <property type="match status" value="1"/>
</dbReference>
<proteinExistence type="predicted"/>
<dbReference type="InterPro" id="IPR036328">
    <property type="entry name" value="MliC_sf"/>
</dbReference>
<dbReference type="Gene3D" id="2.40.128.200">
    <property type="match status" value="1"/>
</dbReference>
<organism evidence="7 8">
    <name type="scientific">Sinorhizobium saheli</name>
    <dbReference type="NCBI Taxonomy" id="36856"/>
    <lineage>
        <taxon>Bacteria</taxon>
        <taxon>Pseudomonadati</taxon>
        <taxon>Pseudomonadota</taxon>
        <taxon>Alphaproteobacteria</taxon>
        <taxon>Hyphomicrobiales</taxon>
        <taxon>Rhizobiaceae</taxon>
        <taxon>Sinorhizobium/Ensifer group</taxon>
        <taxon>Sinorhizobium</taxon>
    </lineage>
</organism>
<evidence type="ECO:0000256" key="1">
    <source>
        <dbReference type="ARBA" id="ARBA00022729"/>
    </source>
</evidence>
<evidence type="ECO:0000313" key="8">
    <source>
        <dbReference type="Proteomes" id="UP000078507"/>
    </source>
</evidence>
<feature type="domain" description="C-type lysozyme inhibitor" evidence="6">
    <location>
        <begin position="165"/>
        <end position="229"/>
    </location>
</feature>
<reference evidence="7 8" key="1">
    <citation type="submission" date="2015-11" db="EMBL/GenBank/DDBJ databases">
        <title>Ensifer anhuiense sp. nov., an effective nitrogen fixation bacterium with Glycine soja.</title>
        <authorList>
            <person name="Yan H."/>
            <person name="Chen W."/>
        </authorList>
    </citation>
    <scope>NUCLEOTIDE SEQUENCE [LARGE SCALE GENOMIC DNA]</scope>
    <source>
        <strain evidence="7 8">LMG 7837</strain>
    </source>
</reference>
<evidence type="ECO:0008006" key="9">
    <source>
        <dbReference type="Google" id="ProtNLM"/>
    </source>
</evidence>
<keyword evidence="1" id="KW-0732">Signal</keyword>